<comment type="caution">
    <text evidence="2">The sequence shown here is derived from an EMBL/GenBank/DDBJ whole genome shotgun (WGS) entry which is preliminary data.</text>
</comment>
<protein>
    <submittedName>
        <fullName evidence="2">Uncharacterized protein</fullName>
    </submittedName>
</protein>
<feature type="transmembrane region" description="Helical" evidence="1">
    <location>
        <begin position="17"/>
        <end position="37"/>
    </location>
</feature>
<dbReference type="EMBL" id="DUZY01000006">
    <property type="protein sequence ID" value="DAD42720.1"/>
    <property type="molecule type" value="Genomic_DNA"/>
</dbReference>
<name>A0A822ZDZ5_NELNU</name>
<evidence type="ECO:0000313" key="2">
    <source>
        <dbReference type="EMBL" id="DAD42720.1"/>
    </source>
</evidence>
<keyword evidence="1" id="KW-0812">Transmembrane</keyword>
<dbReference type="Proteomes" id="UP000607653">
    <property type="component" value="Unassembled WGS sequence"/>
</dbReference>
<dbReference type="AlphaFoldDB" id="A0A822ZDZ5"/>
<reference evidence="2 3" key="1">
    <citation type="journal article" date="2020" name="Mol. Biol. Evol.">
        <title>Distinct Expression and Methylation Patterns for Genes with Different Fates following a Single Whole-Genome Duplication in Flowering Plants.</title>
        <authorList>
            <person name="Shi T."/>
            <person name="Rahmani R.S."/>
            <person name="Gugger P.F."/>
            <person name="Wang M."/>
            <person name="Li H."/>
            <person name="Zhang Y."/>
            <person name="Li Z."/>
            <person name="Wang Q."/>
            <person name="Van de Peer Y."/>
            <person name="Marchal K."/>
            <person name="Chen J."/>
        </authorList>
    </citation>
    <scope>NUCLEOTIDE SEQUENCE [LARGE SCALE GENOMIC DNA]</scope>
    <source>
        <tissue evidence="2">Leaf</tissue>
    </source>
</reference>
<gene>
    <name evidence="2" type="ORF">HUJ06_000950</name>
</gene>
<organism evidence="2 3">
    <name type="scientific">Nelumbo nucifera</name>
    <name type="common">Sacred lotus</name>
    <dbReference type="NCBI Taxonomy" id="4432"/>
    <lineage>
        <taxon>Eukaryota</taxon>
        <taxon>Viridiplantae</taxon>
        <taxon>Streptophyta</taxon>
        <taxon>Embryophyta</taxon>
        <taxon>Tracheophyta</taxon>
        <taxon>Spermatophyta</taxon>
        <taxon>Magnoliopsida</taxon>
        <taxon>Proteales</taxon>
        <taxon>Nelumbonaceae</taxon>
        <taxon>Nelumbo</taxon>
    </lineage>
</organism>
<keyword evidence="3" id="KW-1185">Reference proteome</keyword>
<proteinExistence type="predicted"/>
<evidence type="ECO:0000313" key="3">
    <source>
        <dbReference type="Proteomes" id="UP000607653"/>
    </source>
</evidence>
<keyword evidence="1" id="KW-1133">Transmembrane helix</keyword>
<keyword evidence="1" id="KW-0472">Membrane</keyword>
<evidence type="ECO:0000256" key="1">
    <source>
        <dbReference type="SAM" id="Phobius"/>
    </source>
</evidence>
<accession>A0A822ZDZ5</accession>
<sequence>MLTEDHAQVWRDKPYHYYLYTYILNIIAILMVIINGISSGFPNQDQLQLNPAINFLKKAILLGTDQPQFGSCMFECQVGSVELVGEKIDNLLFFCF</sequence>